<dbReference type="Pfam" id="PF00395">
    <property type="entry name" value="SLH"/>
    <property type="match status" value="3"/>
</dbReference>
<evidence type="ECO:0000256" key="1">
    <source>
        <dbReference type="SAM" id="MobiDB-lite"/>
    </source>
</evidence>
<dbReference type="Gene3D" id="2.60.40.1120">
    <property type="entry name" value="Carboxypeptidase-like, regulatory domain"/>
    <property type="match status" value="1"/>
</dbReference>
<organism evidence="4 5">
    <name type="scientific">Cohnella cholangitidis</name>
    <dbReference type="NCBI Taxonomy" id="2598458"/>
    <lineage>
        <taxon>Bacteria</taxon>
        <taxon>Bacillati</taxon>
        <taxon>Bacillota</taxon>
        <taxon>Bacilli</taxon>
        <taxon>Bacillales</taxon>
        <taxon>Paenibacillaceae</taxon>
        <taxon>Cohnella</taxon>
    </lineage>
</organism>
<name>A0A7G5BYT6_9BACL</name>
<keyword evidence="2" id="KW-0732">Signal</keyword>
<accession>A0A7G5BYT6</accession>
<feature type="domain" description="SLH" evidence="3">
    <location>
        <begin position="161"/>
        <end position="220"/>
    </location>
</feature>
<dbReference type="RefSeq" id="WP_182303521.1">
    <property type="nucleotide sequence ID" value="NZ_CP041969.1"/>
</dbReference>
<keyword evidence="5" id="KW-1185">Reference proteome</keyword>
<dbReference type="InterPro" id="IPR051465">
    <property type="entry name" value="Cell_Envelope_Struct_Comp"/>
</dbReference>
<dbReference type="SUPFAM" id="SSF49464">
    <property type="entry name" value="Carboxypeptidase regulatory domain-like"/>
    <property type="match status" value="1"/>
</dbReference>
<reference evidence="4 5" key="1">
    <citation type="submission" date="2019-07" db="EMBL/GenBank/DDBJ databases">
        <authorList>
            <person name="Kim J.K."/>
            <person name="Cheong H.-M."/>
            <person name="Choi Y."/>
            <person name="Hwang K.J."/>
            <person name="Lee S."/>
            <person name="Choi C."/>
        </authorList>
    </citation>
    <scope>NUCLEOTIDE SEQUENCE [LARGE SCALE GENOMIC DNA]</scope>
    <source>
        <strain evidence="4 5">KS 22</strain>
    </source>
</reference>
<dbReference type="PROSITE" id="PS51272">
    <property type="entry name" value="SLH"/>
    <property type="match status" value="3"/>
</dbReference>
<evidence type="ECO:0000313" key="5">
    <source>
        <dbReference type="Proteomes" id="UP000515679"/>
    </source>
</evidence>
<feature type="region of interest" description="Disordered" evidence="1">
    <location>
        <begin position="447"/>
        <end position="476"/>
    </location>
</feature>
<feature type="domain" description="SLH" evidence="3">
    <location>
        <begin position="97"/>
        <end position="160"/>
    </location>
</feature>
<feature type="chain" id="PRO_5028913751" evidence="2">
    <location>
        <begin position="31"/>
        <end position="980"/>
    </location>
</feature>
<evidence type="ECO:0000313" key="4">
    <source>
        <dbReference type="EMBL" id="QMV42120.1"/>
    </source>
</evidence>
<dbReference type="Proteomes" id="UP000515679">
    <property type="component" value="Chromosome"/>
</dbReference>
<protein>
    <submittedName>
        <fullName evidence="4">S-layer protein</fullName>
    </submittedName>
</protein>
<dbReference type="EMBL" id="CP041969">
    <property type="protein sequence ID" value="QMV42120.1"/>
    <property type="molecule type" value="Genomic_DNA"/>
</dbReference>
<sequence length="980" mass="102900">MKFSQVFGKKAFAGFLSLCIVLSSFGTAVAATNATDTTQKSIASDIKGHWAETVLKSWAEKGYIKGSKDGSLKPDNKTTRAEFASFVNRANSFTEQAEINFKDVSAMDWFYADVAKAKAAGYISGYQDQTFKPKKTITRLETAIIIAKLQKLGSSNKADKLSDTADLSAQSRSAIGSVIDAGYMSAGNGKFRPQDSLTRAEAVTVIDRAVAKPQFAKTYDKAGEYGSKDASETIKGSATITVPGVTLNNIVIEGDLVLAAGIGEGDVFLKNVTVKGKTIINGGGKNSIHITDSVLLTVIVDKKDGSIRIVAEGSTTVEQITLQSGARLEESQLTGSGFGDLVLSQAIPANAEVSLSGRFETVDVIATSLQINLEEGAIAELLVGQSAANTNLNVGSGANIVALILNALTNVSGQGSIGTATINANGSTIAQRPGNVVVGSGVNATVNGQTATNTSTSSGSNSGSPGTTDPGTTNPGTTVYGFSGTIIDADDRPVAGVVIKFRRGLGNVTGEVVATAETNAQGKYSVAVSPGVYYGEVVKAGYLKTYVVGVSLSAGGYNTGQNATIVTIPQAEEIRIVLSWGENPRDEDSHLLGPSVDGSTFHTWYSDKEHTVDGVKYADLDIDDVESYGPETTTIRQRVNGDYQFYVHHFSGISTLRKSGAKVEVYVGSATTPTKSYVIPTGEGAEIYWDVFQMNIDGANVTFTDRNVMTNTAPTITNTNISRQPLADEVTYENNYGANDVLTVTNLSVTDVVYYYKADGTSYFTVPVTPGSDGIIISEEDFGVNGSTIKVAVKSVGKALSSRLSVPIVSEAAYAAAQANKFVDFTIPGETSVSDSVYLNTDDGVLGSMTDFRITNLQSVTVTGATYLEIDGASNNQWLKLVAYNTSGSSLEYEATIEVTVGGHNPQTKIVTITVPTVEAALQDAVYYAEGYLHPVPGTALSGQIQAARTVLNNPGATNQDYIDALTALSQAIKAATPQG</sequence>
<proteinExistence type="predicted"/>
<dbReference type="PANTHER" id="PTHR43308:SF5">
    <property type="entry name" value="S-LAYER PROTEIN _ PEPTIDOGLYCAN ENDO-BETA-N-ACETYLGLUCOSAMINIDASE"/>
    <property type="match status" value="1"/>
</dbReference>
<dbReference type="AlphaFoldDB" id="A0A7G5BYT6"/>
<dbReference type="KEGG" id="cchl:FPL14_13635"/>
<dbReference type="InterPro" id="IPR001119">
    <property type="entry name" value="SLH_dom"/>
</dbReference>
<feature type="signal peptide" evidence="2">
    <location>
        <begin position="1"/>
        <end position="30"/>
    </location>
</feature>
<dbReference type="PANTHER" id="PTHR43308">
    <property type="entry name" value="OUTER MEMBRANE PROTEIN ALPHA-RELATED"/>
    <property type="match status" value="1"/>
</dbReference>
<evidence type="ECO:0000256" key="2">
    <source>
        <dbReference type="SAM" id="SignalP"/>
    </source>
</evidence>
<dbReference type="InterPro" id="IPR008969">
    <property type="entry name" value="CarboxyPept-like_regulatory"/>
</dbReference>
<evidence type="ECO:0000259" key="3">
    <source>
        <dbReference type="PROSITE" id="PS51272"/>
    </source>
</evidence>
<feature type="domain" description="SLH" evidence="3">
    <location>
        <begin position="38"/>
        <end position="96"/>
    </location>
</feature>
<gene>
    <name evidence="4" type="ORF">FPL14_13635</name>
</gene>